<feature type="compositionally biased region" description="Polar residues" evidence="1">
    <location>
        <begin position="164"/>
        <end position="184"/>
    </location>
</feature>
<name>A0ABD0JTP9_9CAEN</name>
<organism evidence="2 3">
    <name type="scientific">Batillaria attramentaria</name>
    <dbReference type="NCBI Taxonomy" id="370345"/>
    <lineage>
        <taxon>Eukaryota</taxon>
        <taxon>Metazoa</taxon>
        <taxon>Spiralia</taxon>
        <taxon>Lophotrochozoa</taxon>
        <taxon>Mollusca</taxon>
        <taxon>Gastropoda</taxon>
        <taxon>Caenogastropoda</taxon>
        <taxon>Sorbeoconcha</taxon>
        <taxon>Cerithioidea</taxon>
        <taxon>Batillariidae</taxon>
        <taxon>Batillaria</taxon>
    </lineage>
</organism>
<keyword evidence="3" id="KW-1185">Reference proteome</keyword>
<evidence type="ECO:0000313" key="2">
    <source>
        <dbReference type="EMBL" id="KAK7478029.1"/>
    </source>
</evidence>
<accession>A0ABD0JTP9</accession>
<dbReference type="Proteomes" id="UP001519460">
    <property type="component" value="Unassembled WGS sequence"/>
</dbReference>
<feature type="region of interest" description="Disordered" evidence="1">
    <location>
        <begin position="164"/>
        <end position="230"/>
    </location>
</feature>
<comment type="caution">
    <text evidence="2">The sequence shown here is derived from an EMBL/GenBank/DDBJ whole genome shotgun (WGS) entry which is preliminary data.</text>
</comment>
<proteinExistence type="predicted"/>
<feature type="compositionally biased region" description="Polar residues" evidence="1">
    <location>
        <begin position="220"/>
        <end position="230"/>
    </location>
</feature>
<protein>
    <submittedName>
        <fullName evidence="2">Uncharacterized protein</fullName>
    </submittedName>
</protein>
<evidence type="ECO:0000256" key="1">
    <source>
        <dbReference type="SAM" id="MobiDB-lite"/>
    </source>
</evidence>
<gene>
    <name evidence="2" type="ORF">BaRGS_00030705</name>
</gene>
<evidence type="ECO:0000313" key="3">
    <source>
        <dbReference type="Proteomes" id="UP001519460"/>
    </source>
</evidence>
<dbReference type="EMBL" id="JACVVK020000335">
    <property type="protein sequence ID" value="KAK7478029.1"/>
    <property type="molecule type" value="Genomic_DNA"/>
</dbReference>
<dbReference type="AlphaFoldDB" id="A0ABD0JTP9"/>
<reference evidence="2 3" key="1">
    <citation type="journal article" date="2023" name="Sci. Data">
        <title>Genome assembly of the Korean intertidal mud-creeper Batillaria attramentaria.</title>
        <authorList>
            <person name="Patra A.K."/>
            <person name="Ho P.T."/>
            <person name="Jun S."/>
            <person name="Lee S.J."/>
            <person name="Kim Y."/>
            <person name="Won Y.J."/>
        </authorList>
    </citation>
    <scope>NUCLEOTIDE SEQUENCE [LARGE SCALE GENOMIC DNA]</scope>
    <source>
        <strain evidence="2">Wonlab-2016</strain>
    </source>
</reference>
<sequence length="230" mass="25747">MSEKTCVLHCVSGAETEEISSFTDIRWKTVLQCCEQWVNLDGSERERALVLTQRPERSDEDGYHDACYKAFTHEVRIAQAEKRVAKGKLVRKPSPVRKVLRKREDRRPSNILPPGGSEGHMFLAAAALLHREDILRDLNYKADLLAVEAKQPILIQFAHQRNPSDPQVTFFPSSRSRGHNSSTVIEPADIVSSSECDSSSDVESDKGSSGDEEVEDTMSAGVQQQKIHMN</sequence>
<feature type="compositionally biased region" description="Low complexity" evidence="1">
    <location>
        <begin position="191"/>
        <end position="201"/>
    </location>
</feature>